<dbReference type="PANTHER" id="PTHR46289">
    <property type="entry name" value="52 KDA REPRESSOR OF THE INHIBITOR OF THE PROTEIN KINASE-LIKE PROTEIN-RELATED"/>
    <property type="match status" value="1"/>
</dbReference>
<evidence type="ECO:0000313" key="2">
    <source>
        <dbReference type="EMBL" id="KAJ8306578.1"/>
    </source>
</evidence>
<dbReference type="Pfam" id="PF14291">
    <property type="entry name" value="DUF4371"/>
    <property type="match status" value="1"/>
</dbReference>
<proteinExistence type="predicted"/>
<dbReference type="EMBL" id="JARBDR010000813">
    <property type="protein sequence ID" value="KAJ8306578.1"/>
    <property type="molecule type" value="Genomic_DNA"/>
</dbReference>
<feature type="non-terminal residue" evidence="2">
    <location>
        <position position="1"/>
    </location>
</feature>
<protein>
    <recommendedName>
        <fullName evidence="1">DUF4371 domain-containing protein</fullName>
    </recommendedName>
</protein>
<reference evidence="2 3" key="1">
    <citation type="submission" date="2022-12" db="EMBL/GenBank/DDBJ databases">
        <title>Chromosome-level genome of Tegillarca granosa.</title>
        <authorList>
            <person name="Kim J."/>
        </authorList>
    </citation>
    <scope>NUCLEOTIDE SEQUENCE [LARGE SCALE GENOMIC DNA]</scope>
    <source>
        <strain evidence="2">Teg-2019</strain>
        <tissue evidence="2">Adductor muscle</tissue>
    </source>
</reference>
<name>A0ABQ9EMW0_TEGGR</name>
<organism evidence="2 3">
    <name type="scientific">Tegillarca granosa</name>
    <name type="common">Malaysian cockle</name>
    <name type="synonym">Anadara granosa</name>
    <dbReference type="NCBI Taxonomy" id="220873"/>
    <lineage>
        <taxon>Eukaryota</taxon>
        <taxon>Metazoa</taxon>
        <taxon>Spiralia</taxon>
        <taxon>Lophotrochozoa</taxon>
        <taxon>Mollusca</taxon>
        <taxon>Bivalvia</taxon>
        <taxon>Autobranchia</taxon>
        <taxon>Pteriomorphia</taxon>
        <taxon>Arcoida</taxon>
        <taxon>Arcoidea</taxon>
        <taxon>Arcidae</taxon>
        <taxon>Tegillarca</taxon>
    </lineage>
</organism>
<feature type="domain" description="DUF4371" evidence="1">
    <location>
        <begin position="79"/>
        <end position="209"/>
    </location>
</feature>
<accession>A0ABQ9EMW0</accession>
<comment type="caution">
    <text evidence="2">The sequence shown here is derived from an EMBL/GenBank/DDBJ whole genome shotgun (WGS) entry which is preliminary data.</text>
</comment>
<gene>
    <name evidence="2" type="ORF">KUTeg_017123</name>
</gene>
<dbReference type="PANTHER" id="PTHR46289:SF14">
    <property type="entry name" value="DUF4371 DOMAIN-CONTAINING PROTEIN"/>
    <property type="match status" value="1"/>
</dbReference>
<dbReference type="InterPro" id="IPR025398">
    <property type="entry name" value="DUF4371"/>
</dbReference>
<evidence type="ECO:0000259" key="1">
    <source>
        <dbReference type="Pfam" id="PF14291"/>
    </source>
</evidence>
<sequence length="457" mass="52341">SKDALYCACCTIFGKTDAKEKTFTFASPVTDWSNLSHLVHRHFREGSSHYDCEIMGLNFCDIANKKRESIASTISSYHQELVCKNRHILFKIIEVIILCGRQNIPLRGHVDQKSNFVSILNTIAKSDDILARHLAESKNPISETPESKTPSYMSPDIQNEIIDLCAKQIRSHLVKSCTNAPFFALLADETTDKSTKVQLSVCVRYIDVSDGNVTANENFLDELSTNEHVKDTMERTTKLKTLFETRWISRSDALTTFKQVFPVVIQAFEYLQNDHDDKAGLHLGALFRFEFLIGLVVCEHVLRLIVHLSFFLQDKSCDMLAAVEECRVVIIQLRNERNDEAVWNALFDEAVGIGREFGIEPHIPRIVARQQNRANVLAANPSDYWRISLYNVFVDHLLLQLEDRLLGSSPRFEAFNLLPSRLNRLRDENIVNLYDTFSHDIIGDLNEFQQEIARWET</sequence>
<dbReference type="InterPro" id="IPR052958">
    <property type="entry name" value="IFN-induced_PKR_regulator"/>
</dbReference>
<evidence type="ECO:0000313" key="3">
    <source>
        <dbReference type="Proteomes" id="UP001217089"/>
    </source>
</evidence>
<dbReference type="Proteomes" id="UP001217089">
    <property type="component" value="Unassembled WGS sequence"/>
</dbReference>
<keyword evidence="3" id="KW-1185">Reference proteome</keyword>
<feature type="non-terminal residue" evidence="2">
    <location>
        <position position="457"/>
    </location>
</feature>